<dbReference type="PANTHER" id="PTHR15430:SF1">
    <property type="entry name" value="GLOMULIN"/>
    <property type="match status" value="1"/>
</dbReference>
<organism evidence="1 2">
    <name type="scientific">Zingiber officinale</name>
    <name type="common">Ginger</name>
    <name type="synonym">Amomum zingiber</name>
    <dbReference type="NCBI Taxonomy" id="94328"/>
    <lineage>
        <taxon>Eukaryota</taxon>
        <taxon>Viridiplantae</taxon>
        <taxon>Streptophyta</taxon>
        <taxon>Embryophyta</taxon>
        <taxon>Tracheophyta</taxon>
        <taxon>Spermatophyta</taxon>
        <taxon>Magnoliopsida</taxon>
        <taxon>Liliopsida</taxon>
        <taxon>Zingiberales</taxon>
        <taxon>Zingiberaceae</taxon>
        <taxon>Zingiber</taxon>
    </lineage>
</organism>
<dbReference type="EMBL" id="JACMSC010000002">
    <property type="protein sequence ID" value="KAG6533741.1"/>
    <property type="molecule type" value="Genomic_DNA"/>
</dbReference>
<gene>
    <name evidence="1" type="ORF">ZIOFF_007616</name>
</gene>
<evidence type="ECO:0000313" key="2">
    <source>
        <dbReference type="Proteomes" id="UP000734854"/>
    </source>
</evidence>
<dbReference type="PANTHER" id="PTHR15430">
    <property type="entry name" value="GLOMULIN"/>
    <property type="match status" value="1"/>
</dbReference>
<dbReference type="SUPFAM" id="SSF48371">
    <property type="entry name" value="ARM repeat"/>
    <property type="match status" value="1"/>
</dbReference>
<name>A0A8J5M407_ZINOF</name>
<keyword evidence="2" id="KW-1185">Reference proteome</keyword>
<evidence type="ECO:0008006" key="3">
    <source>
        <dbReference type="Google" id="ProtNLM"/>
    </source>
</evidence>
<dbReference type="Proteomes" id="UP000734854">
    <property type="component" value="Unassembled WGS sequence"/>
</dbReference>
<dbReference type="InterPro" id="IPR016024">
    <property type="entry name" value="ARM-type_fold"/>
</dbReference>
<dbReference type="InterPro" id="IPR019516">
    <property type="entry name" value="Glomulin/ALF4"/>
</dbReference>
<dbReference type="GO" id="GO:0055105">
    <property type="term" value="F:ubiquitin-protein transferase inhibitor activity"/>
    <property type="evidence" value="ECO:0007669"/>
    <property type="project" value="TreeGrafter"/>
</dbReference>
<comment type="caution">
    <text evidence="1">The sequence shown here is derived from an EMBL/GenBank/DDBJ whole genome shotgun (WGS) entry which is preliminary data.</text>
</comment>
<sequence>MAAESPSSEINLAGIDNQDISSLTSKICLQDALDACLKSFESGDFDESSQAVATAVELLDSIADSLHSDSSDATIDISVAERALEEILSYLSSPLSNQMVVEALSLELPKVVVKFISLSDQCQQTAQSIIDGLVATCSPRDMLAILCEVVIVAKSRQRRHLEQVKVALPVVLDVLQASTSEAGEEDKDTLRGLFGAAVSIAISIQAVGRKMISLVVPCNRLEESKLSFMLYLVYTSYKTLLSILKVPLYLFAFFKSDYILYCTQDLISRIKHVDTVSSYSSLIMKLLEFLPFFGFTFFGLITGSEVTSLIDELAKGSYNHDVGDDNDNGFVSCFSLAENGSALAVIWARINDGITKTDTEKLTSVLTKLQSNRTERWQAIGMLKPILLSIEYSWEIKSHCIDLLSMMVPDVVDEQNDAHIDFSSFIPSLFTILQAIQRIMIYATDVPLRKKAFSTLKKLISDLPSAHRFDMLRALITNSKSPSMIAILVDLVRGEMAAEVNWTASSENDLNRHPDKKKSSFWSSCALNLVELILKPPKGGPPSFPEDSEPVLSALNLFRFTLITESTKLGHPLTFPSPITGKTNHTGVMSKHTLQKAYSDWLLPLRTLVSGVRAETEKDESELSDHILCTLNPVQLVLCRCIELVEDNLRHIR</sequence>
<dbReference type="Pfam" id="PF08568">
    <property type="entry name" value="Kinetochor_Ybp2"/>
    <property type="match status" value="2"/>
</dbReference>
<proteinExistence type="predicted"/>
<reference evidence="1 2" key="1">
    <citation type="submission" date="2020-08" db="EMBL/GenBank/DDBJ databases">
        <title>Plant Genome Project.</title>
        <authorList>
            <person name="Zhang R.-G."/>
        </authorList>
    </citation>
    <scope>NUCLEOTIDE SEQUENCE [LARGE SCALE GENOMIC DNA]</scope>
    <source>
        <tissue evidence="1">Rhizome</tissue>
    </source>
</reference>
<protein>
    <recommendedName>
        <fullName evidence="3">Aberrant root formation protein 4</fullName>
    </recommendedName>
</protein>
<dbReference type="AlphaFoldDB" id="A0A8J5M407"/>
<evidence type="ECO:0000313" key="1">
    <source>
        <dbReference type="EMBL" id="KAG6533741.1"/>
    </source>
</evidence>
<accession>A0A8J5M407</accession>
<dbReference type="InterPro" id="IPR013877">
    <property type="entry name" value="YAP-bd/ALF4/Glomulin"/>
</dbReference>
<dbReference type="GO" id="GO:0005737">
    <property type="term" value="C:cytoplasm"/>
    <property type="evidence" value="ECO:0007669"/>
    <property type="project" value="TreeGrafter"/>
</dbReference>